<dbReference type="Proteomes" id="UP000182373">
    <property type="component" value="Chromosome"/>
</dbReference>
<dbReference type="SUPFAM" id="SSF53474">
    <property type="entry name" value="alpha/beta-Hydrolases"/>
    <property type="match status" value="1"/>
</dbReference>
<name>A0AAC9K7R8_9PROT</name>
<dbReference type="Gene3D" id="3.40.50.1820">
    <property type="entry name" value="alpha/beta hydrolase"/>
    <property type="match status" value="1"/>
</dbReference>
<feature type="domain" description="Dienelactone hydrolase" evidence="2">
    <location>
        <begin position="49"/>
        <end position="270"/>
    </location>
</feature>
<sequence length="274" mass="29678">MIQRRGFLMTSLIGGFSTAAGAAHAAAIHTGTHGIMAGEKHIKVSDGEIPAYVASPQGKGPFPTVLVIEEIFGVHEYIRDVCRRLAHEGFMAVAPELYARLGDLSKMSDVQTILRDVISKAPDATVFDDLDHAATWAAAHGGSADRLGVIGFCRGGRDVWLYATHNPKLKAAVAYYGPVKTEDTEIQPHSPLDVADQLKCPLLGLYGGQDKMIDPADVQKAADKATAAGKRVEIVNYYMADHGFHADYRPTYNEAVAKNAWGRTLAWLRDHGVR</sequence>
<dbReference type="EC" id="3.1.1.45" evidence="3"/>
<dbReference type="PANTHER" id="PTHR46623:SF6">
    <property type="entry name" value="ALPHA_BETA-HYDROLASES SUPERFAMILY PROTEIN"/>
    <property type="match status" value="1"/>
</dbReference>
<dbReference type="EMBL" id="CP018191">
    <property type="protein sequence ID" value="APH54670.1"/>
    <property type="molecule type" value="Genomic_DNA"/>
</dbReference>
<organism evidence="3 4">
    <name type="scientific">Granulibacter bethesdensis</name>
    <dbReference type="NCBI Taxonomy" id="364410"/>
    <lineage>
        <taxon>Bacteria</taxon>
        <taxon>Pseudomonadati</taxon>
        <taxon>Pseudomonadota</taxon>
        <taxon>Alphaproteobacteria</taxon>
        <taxon>Acetobacterales</taxon>
        <taxon>Acetobacteraceae</taxon>
        <taxon>Granulibacter</taxon>
    </lineage>
</organism>
<feature type="signal peptide" evidence="1">
    <location>
        <begin position="1"/>
        <end position="25"/>
    </location>
</feature>
<proteinExistence type="predicted"/>
<gene>
    <name evidence="3" type="ORF">GbCGDNIH9_1367</name>
</gene>
<dbReference type="Pfam" id="PF01738">
    <property type="entry name" value="DLH"/>
    <property type="match status" value="1"/>
</dbReference>
<keyword evidence="1" id="KW-0732">Signal</keyword>
<dbReference type="InterPro" id="IPR002925">
    <property type="entry name" value="Dienelactn_hydro"/>
</dbReference>
<dbReference type="InterPro" id="IPR051049">
    <property type="entry name" value="Dienelactone_hydrolase-like"/>
</dbReference>
<evidence type="ECO:0000313" key="4">
    <source>
        <dbReference type="Proteomes" id="UP000182373"/>
    </source>
</evidence>
<dbReference type="InterPro" id="IPR006311">
    <property type="entry name" value="TAT_signal"/>
</dbReference>
<dbReference type="PANTHER" id="PTHR46623">
    <property type="entry name" value="CARBOXYMETHYLENEBUTENOLIDASE-RELATED"/>
    <property type="match status" value="1"/>
</dbReference>
<evidence type="ECO:0000256" key="1">
    <source>
        <dbReference type="SAM" id="SignalP"/>
    </source>
</evidence>
<dbReference type="InterPro" id="IPR029058">
    <property type="entry name" value="AB_hydrolase_fold"/>
</dbReference>
<feature type="chain" id="PRO_5042121159" evidence="1">
    <location>
        <begin position="26"/>
        <end position="274"/>
    </location>
</feature>
<keyword evidence="3" id="KW-0378">Hydrolase</keyword>
<reference evidence="4" key="1">
    <citation type="submission" date="2016-11" db="EMBL/GenBank/DDBJ databases">
        <title>Comparative genomic and phenotypic analysis of Granulibacter bethesdensis clinical isolates from patients with chronic granulomatous disease.</title>
        <authorList>
            <person name="Zarember K.A."/>
            <person name="Porcella S.F."/>
            <person name="Chu J."/>
            <person name="Ding L."/>
            <person name="Dahlstrom E."/>
            <person name="Barbian K."/>
            <person name="Martens C."/>
            <person name="Sykora L."/>
            <person name="Kramer S."/>
            <person name="Pettinato A.M."/>
            <person name="Hong H."/>
            <person name="Wald G."/>
            <person name="Berg L.J."/>
            <person name="Rogge L.S."/>
            <person name="Greenberg D.E."/>
            <person name="Falcone E.L."/>
            <person name="Neves J.F."/>
            <person name="Simoes M.J."/>
            <person name="Casal M."/>
            <person name="Rodriguez-Lopez F.C."/>
            <person name="Zelazny A."/>
            <person name="Gallin J.I."/>
            <person name="Holland S.M."/>
        </authorList>
    </citation>
    <scope>NUCLEOTIDE SEQUENCE [LARGE SCALE GENOMIC DNA]</scope>
    <source>
        <strain evidence="4">NIH9.1</strain>
    </source>
</reference>
<accession>A0AAC9K7R8</accession>
<dbReference type="AlphaFoldDB" id="A0AAC9K7R8"/>
<dbReference type="PROSITE" id="PS51318">
    <property type="entry name" value="TAT"/>
    <property type="match status" value="1"/>
</dbReference>
<evidence type="ECO:0000259" key="2">
    <source>
        <dbReference type="Pfam" id="PF01738"/>
    </source>
</evidence>
<protein>
    <submittedName>
        <fullName evidence="3">Carboxymethylenebutenolidase</fullName>
        <ecNumber evidence="3">3.1.1.45</ecNumber>
    </submittedName>
</protein>
<evidence type="ECO:0000313" key="3">
    <source>
        <dbReference type="EMBL" id="APH54670.1"/>
    </source>
</evidence>
<dbReference type="GO" id="GO:0008806">
    <property type="term" value="F:carboxymethylenebutenolidase activity"/>
    <property type="evidence" value="ECO:0007669"/>
    <property type="project" value="UniProtKB-EC"/>
</dbReference>